<comment type="caution">
    <text evidence="1">The sequence shown here is derived from an EMBL/GenBank/DDBJ whole genome shotgun (WGS) entry which is preliminary data.</text>
</comment>
<evidence type="ECO:0000313" key="2">
    <source>
        <dbReference type="Proteomes" id="UP000789920"/>
    </source>
</evidence>
<feature type="non-terminal residue" evidence="1">
    <location>
        <position position="1"/>
    </location>
</feature>
<proteinExistence type="predicted"/>
<gene>
    <name evidence="1" type="ORF">RPERSI_LOCUS21876</name>
</gene>
<feature type="non-terminal residue" evidence="1">
    <location>
        <position position="430"/>
    </location>
</feature>
<evidence type="ECO:0000313" key="1">
    <source>
        <dbReference type="EMBL" id="CAG8805194.1"/>
    </source>
</evidence>
<name>A0ACA9RRQ8_9GLOM</name>
<dbReference type="EMBL" id="CAJVQC010065137">
    <property type="protein sequence ID" value="CAG8805194.1"/>
    <property type="molecule type" value="Genomic_DNA"/>
</dbReference>
<reference evidence="1" key="1">
    <citation type="submission" date="2021-06" db="EMBL/GenBank/DDBJ databases">
        <authorList>
            <person name="Kallberg Y."/>
            <person name="Tangrot J."/>
            <person name="Rosling A."/>
        </authorList>
    </citation>
    <scope>NUCLEOTIDE SEQUENCE</scope>
    <source>
        <strain evidence="1">MA461A</strain>
    </source>
</reference>
<protein>
    <submittedName>
        <fullName evidence="1">24565_t:CDS:1</fullName>
    </submittedName>
</protein>
<organism evidence="1 2">
    <name type="scientific">Racocetra persica</name>
    <dbReference type="NCBI Taxonomy" id="160502"/>
    <lineage>
        <taxon>Eukaryota</taxon>
        <taxon>Fungi</taxon>
        <taxon>Fungi incertae sedis</taxon>
        <taxon>Mucoromycota</taxon>
        <taxon>Glomeromycotina</taxon>
        <taxon>Glomeromycetes</taxon>
        <taxon>Diversisporales</taxon>
        <taxon>Gigasporaceae</taxon>
        <taxon>Racocetra</taxon>
    </lineage>
</organism>
<keyword evidence="2" id="KW-1185">Reference proteome</keyword>
<sequence>TAIYRDSLKKGISAYDISVYFSEHDIDSKQISDVELLFERIKNVYTTLDKWTSSSPTEDNLSDVPVPVIPKPITVVSSNTSAPRTPLTPYYNARQQYNTMQMLKPTINDKSHFSSKLSKQRLQQLKSFSEEPIGSILLLLVAVYSTLSLDEFARLGPHIWNKLLNDREHRPFASASFLFIQCSEKSPDTIKELIMKDLYSTNVLIRAITIRKISSLFGHRNQLLTQPYVSEPGRKRPFRAQAPAIPFVPAELGSQEMMYEPYRIPKMTTQDTLTADVRKIIQELSWEEDDNIDDHIKRIKTPISALPTFYLDEEEFKAEEEMSFQMAHEKAMSIRISGNPLQKNNMQLTNASKRRAISIPILSSFSLRLVDLLDDAHGGVCNLTKELITYFLRDDPHLFLRIFFSDLGTSNFDTQKELISRIRFLISMQH</sequence>
<dbReference type="Proteomes" id="UP000789920">
    <property type="component" value="Unassembled WGS sequence"/>
</dbReference>
<accession>A0ACA9RRQ8</accession>